<reference evidence="2" key="1">
    <citation type="submission" date="2011-06" db="EMBL/GenBank/DDBJ databases">
        <authorList>
            <consortium name="US DOE Joint Genome Institute (JGI-PGF)"/>
            <person name="Lucas S."/>
            <person name="Han J."/>
            <person name="Lapidus A."/>
            <person name="Cheng J.-F."/>
            <person name="Goodwin L."/>
            <person name="Pitluck S."/>
            <person name="Peters L."/>
            <person name="Land M.L."/>
            <person name="Hauser L."/>
            <person name="Vogl K."/>
            <person name="Liu Z."/>
            <person name="Overmann J."/>
            <person name="Frigaard N.-U."/>
            <person name="Bryant D.A."/>
            <person name="Woyke T.J."/>
        </authorList>
    </citation>
    <scope>NUCLEOTIDE SEQUENCE [LARGE SCALE GENOMIC DNA]</scope>
    <source>
        <strain evidence="2">970</strain>
    </source>
</reference>
<gene>
    <name evidence="1" type="ORF">Thi970DRAFT_03939</name>
</gene>
<evidence type="ECO:0000313" key="1">
    <source>
        <dbReference type="EMBL" id="EIC20313.1"/>
    </source>
</evidence>
<accession>H8Z4Q6</accession>
<dbReference type="STRING" id="631362.Thi970DRAFT_03939"/>
<sequence>MMTDTEIRVAGLQAPISALGSIEAERFLATMSRERFDYTK</sequence>
<proteinExistence type="predicted"/>
<name>H8Z4Q6_9GAMM</name>
<dbReference type="HOGENOM" id="CLU_219490_0_0_6"/>
<dbReference type="Proteomes" id="UP000002964">
    <property type="component" value="Unassembled WGS sequence"/>
</dbReference>
<protein>
    <submittedName>
        <fullName evidence="1">Uncharacterized protein</fullName>
    </submittedName>
</protein>
<dbReference type="AlphaFoldDB" id="H8Z4Q6"/>
<reference evidence="1 2" key="2">
    <citation type="submission" date="2011-11" db="EMBL/GenBank/DDBJ databases">
        <authorList>
            <consortium name="US DOE Joint Genome Institute"/>
            <person name="Lucas S."/>
            <person name="Han J."/>
            <person name="Lapidus A."/>
            <person name="Cheng J.-F."/>
            <person name="Goodwin L."/>
            <person name="Pitluck S."/>
            <person name="Peters L."/>
            <person name="Ovchinnikova G."/>
            <person name="Zhang X."/>
            <person name="Detter J.C."/>
            <person name="Han C."/>
            <person name="Tapia R."/>
            <person name="Land M."/>
            <person name="Hauser L."/>
            <person name="Kyrpides N."/>
            <person name="Ivanova N."/>
            <person name="Pagani I."/>
            <person name="Vogl K."/>
            <person name="Liu Z."/>
            <person name="Overmann J."/>
            <person name="Frigaard N.-U."/>
            <person name="Bryant D."/>
            <person name="Woyke T."/>
        </authorList>
    </citation>
    <scope>NUCLEOTIDE SEQUENCE [LARGE SCALE GENOMIC DNA]</scope>
    <source>
        <strain evidence="1 2">970</strain>
    </source>
</reference>
<dbReference type="RefSeq" id="WP_009150716.1">
    <property type="nucleotide sequence ID" value="NZ_CP121471.1"/>
</dbReference>
<keyword evidence="2" id="KW-1185">Reference proteome</keyword>
<dbReference type="EMBL" id="JH603170">
    <property type="protein sequence ID" value="EIC20313.1"/>
    <property type="molecule type" value="Genomic_DNA"/>
</dbReference>
<organism evidence="1 2">
    <name type="scientific">Thiorhodovibrio frisius</name>
    <dbReference type="NCBI Taxonomy" id="631362"/>
    <lineage>
        <taxon>Bacteria</taxon>
        <taxon>Pseudomonadati</taxon>
        <taxon>Pseudomonadota</taxon>
        <taxon>Gammaproteobacteria</taxon>
        <taxon>Chromatiales</taxon>
        <taxon>Chromatiaceae</taxon>
        <taxon>Thiorhodovibrio</taxon>
    </lineage>
</organism>
<evidence type="ECO:0000313" key="2">
    <source>
        <dbReference type="Proteomes" id="UP000002964"/>
    </source>
</evidence>